<feature type="compositionally biased region" description="Polar residues" evidence="1">
    <location>
        <begin position="446"/>
        <end position="464"/>
    </location>
</feature>
<protein>
    <submittedName>
        <fullName evidence="2">Uncharacterized protein</fullName>
    </submittedName>
</protein>
<proteinExistence type="predicted"/>
<evidence type="ECO:0000313" key="3">
    <source>
        <dbReference type="Proteomes" id="UP000095192"/>
    </source>
</evidence>
<dbReference type="Proteomes" id="UP000095192">
    <property type="component" value="Unassembled WGS sequence"/>
</dbReference>
<dbReference type="EMBL" id="JROU02000216">
    <property type="protein sequence ID" value="OEH79985.1"/>
    <property type="molecule type" value="Genomic_DNA"/>
</dbReference>
<evidence type="ECO:0000256" key="1">
    <source>
        <dbReference type="SAM" id="MobiDB-lite"/>
    </source>
</evidence>
<feature type="region of interest" description="Disordered" evidence="1">
    <location>
        <begin position="436"/>
        <end position="485"/>
    </location>
</feature>
<dbReference type="AlphaFoldDB" id="A0A1D3D983"/>
<accession>A0A1D3D983</accession>
<feature type="compositionally biased region" description="Low complexity" evidence="1">
    <location>
        <begin position="150"/>
        <end position="170"/>
    </location>
</feature>
<organism evidence="2 3">
    <name type="scientific">Cyclospora cayetanensis</name>
    <dbReference type="NCBI Taxonomy" id="88456"/>
    <lineage>
        <taxon>Eukaryota</taxon>
        <taxon>Sar</taxon>
        <taxon>Alveolata</taxon>
        <taxon>Apicomplexa</taxon>
        <taxon>Conoidasida</taxon>
        <taxon>Coccidia</taxon>
        <taxon>Eucoccidiorida</taxon>
        <taxon>Eimeriorina</taxon>
        <taxon>Eimeriidae</taxon>
        <taxon>Cyclospora</taxon>
    </lineage>
</organism>
<evidence type="ECO:0000313" key="2">
    <source>
        <dbReference type="EMBL" id="OEH79985.1"/>
    </source>
</evidence>
<sequence length="543" mass="57082">MLNAPSLSSLRARRGTKQKLRLDWSSTNPDAVWQHMLSRWKQLAKGTTKDDFGCKVVGVLEDRRRNFSGADTAIRISVKAAAESHAVPDSAAVFFASASEAARSADTAAAAASRRPPPSSGAPTPEAPCVVTAGRTAGFAIRGLSLRPLSNRGTGSSRRSSSDGPRSLGSQTTGICSRSSSVQEPEESSHRSLASKGGNGSTDKGSKRTIRIPQSCAEGFAGSMPLPRRAIGGSGRNSGPESTSSQVHTLEICGAYLLPSNAFFAEFSGEGLISVLCGEDEVNSTESVSGFAPRVPRYNPFKRSLSDWLVFDVERLQREHNSRAASSSARAAAAADSVAEVADEGATADAAAALCDDAAFALRQAKRESIKSHRRLVLQWIERQRRRRHRSAVLAASAAAHAASHAEAAVFATNLTGEGHGHAENQRTAAASAPLRPLAISPGPQGASSTPSVSNSRTAAATNENRAEVSAVPTSQRSLRSPWPASVEPQALDPLSSVAWLREKGNAWALVDWKAVQVDANGSLVILDFAHPDASPLCPAIFL</sequence>
<feature type="region of interest" description="Disordered" evidence="1">
    <location>
        <begin position="107"/>
        <end position="129"/>
    </location>
</feature>
<dbReference type="InParanoid" id="A0A1D3D983"/>
<dbReference type="VEuPathDB" id="ToxoDB:cyc_00967"/>
<reference evidence="2 3" key="1">
    <citation type="journal article" date="2016" name="BMC Genomics">
        <title>Comparative genomics reveals Cyclospora cayetanensis possesses coccidia-like metabolism and invasion components but unique surface antigens.</title>
        <authorList>
            <person name="Liu S."/>
            <person name="Wang L."/>
            <person name="Zheng H."/>
            <person name="Xu Z."/>
            <person name="Roellig D.M."/>
            <person name="Li N."/>
            <person name="Frace M.A."/>
            <person name="Tang K."/>
            <person name="Arrowood M.J."/>
            <person name="Moss D.M."/>
            <person name="Zhang L."/>
            <person name="Feng Y."/>
            <person name="Xiao L."/>
        </authorList>
    </citation>
    <scope>NUCLEOTIDE SEQUENCE [LARGE SCALE GENOMIC DNA]</scope>
    <source>
        <strain evidence="2 3">CHN_HEN01</strain>
    </source>
</reference>
<dbReference type="VEuPathDB" id="ToxoDB:LOC34618053"/>
<feature type="region of interest" description="Disordered" evidence="1">
    <location>
        <begin position="142"/>
        <end position="244"/>
    </location>
</feature>
<feature type="compositionally biased region" description="Polar residues" evidence="1">
    <location>
        <begin position="171"/>
        <end position="183"/>
    </location>
</feature>
<comment type="caution">
    <text evidence="2">The sequence shown here is derived from an EMBL/GenBank/DDBJ whole genome shotgun (WGS) entry which is preliminary data.</text>
</comment>
<name>A0A1D3D983_9EIME</name>
<gene>
    <name evidence="2" type="ORF">cyc_00967</name>
</gene>
<keyword evidence="3" id="KW-1185">Reference proteome</keyword>